<organism evidence="2 3">
    <name type="scientific">Maribacter arcticus</name>
    <dbReference type="NCBI Taxonomy" id="561365"/>
    <lineage>
        <taxon>Bacteria</taxon>
        <taxon>Pseudomonadati</taxon>
        <taxon>Bacteroidota</taxon>
        <taxon>Flavobacteriia</taxon>
        <taxon>Flavobacteriales</taxon>
        <taxon>Flavobacteriaceae</taxon>
        <taxon>Maribacter</taxon>
    </lineage>
</organism>
<gene>
    <name evidence="2" type="ORF">SAMN05660866_03538</name>
</gene>
<dbReference type="Proteomes" id="UP000190339">
    <property type="component" value="Unassembled WGS sequence"/>
</dbReference>
<dbReference type="RefSeq" id="WP_079514314.1">
    <property type="nucleotide sequence ID" value="NZ_CAXBOB010000368.1"/>
</dbReference>
<dbReference type="PANTHER" id="PTHR14097:SF7">
    <property type="entry name" value="OXIDOREDUCTASE HTATIP2"/>
    <property type="match status" value="1"/>
</dbReference>
<dbReference type="InterPro" id="IPR016040">
    <property type="entry name" value="NAD(P)-bd_dom"/>
</dbReference>
<reference evidence="3" key="1">
    <citation type="submission" date="2017-02" db="EMBL/GenBank/DDBJ databases">
        <authorList>
            <person name="Varghese N."/>
            <person name="Submissions S."/>
        </authorList>
    </citation>
    <scope>NUCLEOTIDE SEQUENCE [LARGE SCALE GENOMIC DNA]</scope>
    <source>
        <strain evidence="3">DSM 23546</strain>
    </source>
</reference>
<dbReference type="AlphaFoldDB" id="A0A1T5EK45"/>
<feature type="domain" description="NAD(P)-binding" evidence="1">
    <location>
        <begin position="14"/>
        <end position="136"/>
    </location>
</feature>
<dbReference type="EMBL" id="FUYL01000013">
    <property type="protein sequence ID" value="SKB84040.1"/>
    <property type="molecule type" value="Genomic_DNA"/>
</dbReference>
<name>A0A1T5EK45_9FLAO</name>
<evidence type="ECO:0000313" key="3">
    <source>
        <dbReference type="Proteomes" id="UP000190339"/>
    </source>
</evidence>
<evidence type="ECO:0000259" key="1">
    <source>
        <dbReference type="Pfam" id="PF13460"/>
    </source>
</evidence>
<dbReference type="Gene3D" id="3.40.50.720">
    <property type="entry name" value="NAD(P)-binding Rossmann-like Domain"/>
    <property type="match status" value="1"/>
</dbReference>
<dbReference type="SUPFAM" id="SSF51735">
    <property type="entry name" value="NAD(P)-binding Rossmann-fold domains"/>
    <property type="match status" value="1"/>
</dbReference>
<keyword evidence="3" id="KW-1185">Reference proteome</keyword>
<dbReference type="PANTHER" id="PTHR14097">
    <property type="entry name" value="OXIDOREDUCTASE HTATIP2"/>
    <property type="match status" value="1"/>
</dbReference>
<sequence length="226" mass="24957">MPLKSNEVSVVILGGSGAVGKAALKTLLQLNNIQQITLLGRNPISTVKTNCVQQHKIDVSDPRSYQNYVQGHTTAICTLGVGQPTKVSKEEFIKIDKIAVLNFATECKKVGVKHFELLASVGINAKSSSYYLRTKGELVEALKALDFDRLSIFQPSMILTPTNRYGIGQAITLKIWPLLKPFFIGSLRKYKGIPVNVLGQAMAKNILKEGEAYEVLQWDQFYTVSK</sequence>
<dbReference type="OrthoDB" id="9798632at2"/>
<dbReference type="Pfam" id="PF13460">
    <property type="entry name" value="NAD_binding_10"/>
    <property type="match status" value="1"/>
</dbReference>
<dbReference type="STRING" id="561365.SAMN05660866_03538"/>
<proteinExistence type="predicted"/>
<protein>
    <submittedName>
        <fullName evidence="2">NAD(P)H-binding</fullName>
    </submittedName>
</protein>
<accession>A0A1T5EK45</accession>
<dbReference type="InterPro" id="IPR036291">
    <property type="entry name" value="NAD(P)-bd_dom_sf"/>
</dbReference>
<evidence type="ECO:0000313" key="2">
    <source>
        <dbReference type="EMBL" id="SKB84040.1"/>
    </source>
</evidence>